<gene>
    <name evidence="1" type="ORF">HFC64_16360</name>
</gene>
<dbReference type="EMBL" id="CP050869">
    <property type="protein sequence ID" value="QPG51185.1"/>
    <property type="molecule type" value="Genomic_DNA"/>
</dbReference>
<evidence type="ECO:0000313" key="2">
    <source>
        <dbReference type="Proteomes" id="UP000594632"/>
    </source>
</evidence>
<sequence length="71" mass="8018">MKAIVLLVILIINFLIFPLHAYTPEFKLSPDVNYIFVVNNLIGELYNNSQLILTNLSGDTIEIPVIGLLKF</sequence>
<name>A0A7S9IL47_SACSO</name>
<dbReference type="AlphaFoldDB" id="A0A7S9IL47"/>
<organism evidence="1 2">
    <name type="scientific">Saccharolobus solfataricus</name>
    <name type="common">Sulfolobus solfataricus</name>
    <dbReference type="NCBI Taxonomy" id="2287"/>
    <lineage>
        <taxon>Archaea</taxon>
        <taxon>Thermoproteota</taxon>
        <taxon>Thermoprotei</taxon>
        <taxon>Sulfolobales</taxon>
        <taxon>Sulfolobaceae</taxon>
        <taxon>Saccharolobus</taxon>
    </lineage>
</organism>
<evidence type="ECO:0000313" key="1">
    <source>
        <dbReference type="EMBL" id="QPG51185.1"/>
    </source>
</evidence>
<protein>
    <submittedName>
        <fullName evidence="1">Uncharacterized protein</fullName>
    </submittedName>
</protein>
<proteinExistence type="predicted"/>
<reference evidence="1 2" key="1">
    <citation type="journal article" date="2020" name="Nat. Commun.">
        <title>The structures of two archaeal type IV pili illuminate evolutionary relationships.</title>
        <authorList>
            <person name="Wang F."/>
            <person name="Baquero D.P."/>
            <person name="Su Z."/>
            <person name="Beltran L.C."/>
            <person name="Prangishvili D."/>
            <person name="Krupovic M."/>
            <person name="Egelman E.H."/>
        </authorList>
    </citation>
    <scope>NUCLEOTIDE SEQUENCE [LARGE SCALE GENOMIC DNA]</scope>
    <source>
        <strain evidence="1 2">POZ149</strain>
    </source>
</reference>
<accession>A0A7S9IL47</accession>
<dbReference type="Proteomes" id="UP000594632">
    <property type="component" value="Chromosome"/>
</dbReference>